<evidence type="ECO:0000313" key="2">
    <source>
        <dbReference type="Proteomes" id="UP001062223"/>
    </source>
</evidence>
<evidence type="ECO:0000313" key="1">
    <source>
        <dbReference type="EMBL" id="UYC81400.1"/>
    </source>
</evidence>
<dbReference type="RefSeq" id="WP_262139618.1">
    <property type="nucleotide sequence ID" value="NZ_CP106879.1"/>
</dbReference>
<dbReference type="AlphaFoldDB" id="A0A9Q9PAB2"/>
<organism evidence="1 2">
    <name type="scientific">Curtobacterium poinsettiae</name>
    <dbReference type="NCBI Taxonomy" id="159612"/>
    <lineage>
        <taxon>Bacteria</taxon>
        <taxon>Bacillati</taxon>
        <taxon>Actinomycetota</taxon>
        <taxon>Actinomycetes</taxon>
        <taxon>Micrococcales</taxon>
        <taxon>Microbacteriaceae</taxon>
        <taxon>Curtobacterium</taxon>
    </lineage>
</organism>
<dbReference type="Proteomes" id="UP001062223">
    <property type="component" value="Chromosome"/>
</dbReference>
<reference evidence="1" key="1">
    <citation type="submission" date="2022-09" db="EMBL/GenBank/DDBJ databases">
        <title>Taxonomy of Curtobacterium flaccumfaciens.</title>
        <authorList>
            <person name="Osdaghi E."/>
            <person name="Taghavi S.M."/>
            <person name="Hamidizade M."/>
            <person name="Abachi H."/>
            <person name="Fazliarab A."/>
            <person name="Baeyen S."/>
            <person name="Portier P."/>
            <person name="Van Vaerenbergh J."/>
            <person name="Jacques M.-A."/>
        </authorList>
    </citation>
    <scope>NUCLEOTIDE SEQUENCE</scope>
    <source>
        <strain evidence="1">AGQB46</strain>
    </source>
</reference>
<sequence length="305" mass="33740">MLDAEQSGFAWGEETVTELLLLAAGPEVRAFPFNKRQEGGKDGTGADWLWWWIGDGGVSFGALVQAKRLKKKPGGRWDLDFDYNGGKQWASLMRAAQALQVAPTYALYMGSPRYRHPVACTKRQHPEDFTLCLRCIRKTVTLLPALLLAPGSALGSDPAWAYDLAVPMEDLVDPRRYVAATPSYPGLELGPDLERFLFSAQTGPKRVAKELVEQIRRVRASQYGLATADPVDMTSEEYTLPTLPDDRLHVGEPYFPNILRGLRNSPPGYLLELLVNDDPETVSELALGLDDVSLAGVVIVDQRDR</sequence>
<dbReference type="EMBL" id="CP106879">
    <property type="protein sequence ID" value="UYC81400.1"/>
    <property type="molecule type" value="Genomic_DNA"/>
</dbReference>
<dbReference type="KEGG" id="cpoi:OE229_02755"/>
<accession>A0A9Q9PAB2</accession>
<name>A0A9Q9PAB2_9MICO</name>
<gene>
    <name evidence="1" type="ORF">OE229_02755</name>
</gene>
<protein>
    <submittedName>
        <fullName evidence="1">Uncharacterized protein</fullName>
    </submittedName>
</protein>
<proteinExistence type="predicted"/>